<sequence length="143" mass="15908">MAWENGYDERSPDAAKTTFTRRRDANSLGAAPSIDPELFSTSYITQPKQHKHTRSNLYTTTTHLHSTTVLHPKHRLKLATGEVPYDLSLDVAPPRGWIPVGLLPLLLLVHAAKSRAHAAQRRNGRGGRASRLRVGLCRVTARE</sequence>
<organism evidence="2 3">
    <name type="scientific">Sorghum bicolor</name>
    <name type="common">Sorghum</name>
    <name type="synonym">Sorghum vulgare</name>
    <dbReference type="NCBI Taxonomy" id="4558"/>
    <lineage>
        <taxon>Eukaryota</taxon>
        <taxon>Viridiplantae</taxon>
        <taxon>Streptophyta</taxon>
        <taxon>Embryophyta</taxon>
        <taxon>Tracheophyta</taxon>
        <taxon>Spermatophyta</taxon>
        <taxon>Magnoliopsida</taxon>
        <taxon>Liliopsida</taxon>
        <taxon>Poales</taxon>
        <taxon>Poaceae</taxon>
        <taxon>PACMAD clade</taxon>
        <taxon>Panicoideae</taxon>
        <taxon>Andropogonodae</taxon>
        <taxon>Andropogoneae</taxon>
        <taxon>Sorghinae</taxon>
        <taxon>Sorghum</taxon>
    </lineage>
</organism>
<comment type="caution">
    <text evidence="2">The sequence shown here is derived from an EMBL/GenBank/DDBJ whole genome shotgun (WGS) entry which is preliminary data.</text>
</comment>
<dbReference type="EMBL" id="CM027680">
    <property type="protein sequence ID" value="KAG0551596.1"/>
    <property type="molecule type" value="Genomic_DNA"/>
</dbReference>
<protein>
    <submittedName>
        <fullName evidence="2">Uncharacterized protein</fullName>
    </submittedName>
</protein>
<evidence type="ECO:0000313" key="3">
    <source>
        <dbReference type="Proteomes" id="UP000807115"/>
    </source>
</evidence>
<dbReference type="Proteomes" id="UP000807115">
    <property type="component" value="Chromosome 1"/>
</dbReference>
<evidence type="ECO:0000256" key="1">
    <source>
        <dbReference type="SAM" id="MobiDB-lite"/>
    </source>
</evidence>
<accession>A0A921S4N0</accession>
<proteinExistence type="predicted"/>
<evidence type="ECO:0000313" key="2">
    <source>
        <dbReference type="EMBL" id="KAG0551596.1"/>
    </source>
</evidence>
<dbReference type="AlphaFoldDB" id="A0A921S4N0"/>
<name>A0A921S4N0_SORBI</name>
<feature type="region of interest" description="Disordered" evidence="1">
    <location>
        <begin position="1"/>
        <end position="31"/>
    </location>
</feature>
<gene>
    <name evidence="2" type="ORF">BDA96_01G436800</name>
</gene>
<reference evidence="2" key="2">
    <citation type="submission" date="2020-10" db="EMBL/GenBank/DDBJ databases">
        <authorList>
            <person name="Cooper E.A."/>
            <person name="Brenton Z.W."/>
            <person name="Flinn B.S."/>
            <person name="Jenkins J."/>
            <person name="Shu S."/>
            <person name="Flowers D."/>
            <person name="Luo F."/>
            <person name="Wang Y."/>
            <person name="Xia P."/>
            <person name="Barry K."/>
            <person name="Daum C."/>
            <person name="Lipzen A."/>
            <person name="Yoshinaga Y."/>
            <person name="Schmutz J."/>
            <person name="Saski C."/>
            <person name="Vermerris W."/>
            <person name="Kresovich S."/>
        </authorList>
    </citation>
    <scope>NUCLEOTIDE SEQUENCE</scope>
</reference>
<reference evidence="2" key="1">
    <citation type="journal article" date="2019" name="BMC Genomics">
        <title>A new reference genome for Sorghum bicolor reveals high levels of sequence similarity between sweet and grain genotypes: implications for the genetics of sugar metabolism.</title>
        <authorList>
            <person name="Cooper E.A."/>
            <person name="Brenton Z.W."/>
            <person name="Flinn B.S."/>
            <person name="Jenkins J."/>
            <person name="Shu S."/>
            <person name="Flowers D."/>
            <person name="Luo F."/>
            <person name="Wang Y."/>
            <person name="Xia P."/>
            <person name="Barry K."/>
            <person name="Daum C."/>
            <person name="Lipzen A."/>
            <person name="Yoshinaga Y."/>
            <person name="Schmutz J."/>
            <person name="Saski C."/>
            <person name="Vermerris W."/>
            <person name="Kresovich S."/>
        </authorList>
    </citation>
    <scope>NUCLEOTIDE SEQUENCE</scope>
</reference>